<organism evidence="1 2">
    <name type="scientific">Staurois parvus</name>
    <dbReference type="NCBI Taxonomy" id="386267"/>
    <lineage>
        <taxon>Eukaryota</taxon>
        <taxon>Metazoa</taxon>
        <taxon>Chordata</taxon>
        <taxon>Craniata</taxon>
        <taxon>Vertebrata</taxon>
        <taxon>Euteleostomi</taxon>
        <taxon>Amphibia</taxon>
        <taxon>Batrachia</taxon>
        <taxon>Anura</taxon>
        <taxon>Neobatrachia</taxon>
        <taxon>Ranoidea</taxon>
        <taxon>Ranidae</taxon>
        <taxon>Staurois</taxon>
    </lineage>
</organism>
<protein>
    <submittedName>
        <fullName evidence="1">Uncharacterized protein</fullName>
    </submittedName>
</protein>
<comment type="caution">
    <text evidence="1">The sequence shown here is derived from an EMBL/GenBank/DDBJ whole genome shotgun (WGS) entry which is preliminary data.</text>
</comment>
<evidence type="ECO:0000313" key="2">
    <source>
        <dbReference type="Proteomes" id="UP001162483"/>
    </source>
</evidence>
<name>A0ABN9EQA0_9NEOB</name>
<proteinExistence type="predicted"/>
<reference evidence="1" key="1">
    <citation type="submission" date="2023-05" db="EMBL/GenBank/DDBJ databases">
        <authorList>
            <person name="Stuckert A."/>
        </authorList>
    </citation>
    <scope>NUCLEOTIDE SEQUENCE</scope>
</reference>
<keyword evidence="2" id="KW-1185">Reference proteome</keyword>
<feature type="non-terminal residue" evidence="1">
    <location>
        <position position="41"/>
    </location>
</feature>
<gene>
    <name evidence="1" type="ORF">SPARVUS_LOCUS10442697</name>
</gene>
<dbReference type="EMBL" id="CATNWA010015783">
    <property type="protein sequence ID" value="CAI9586793.1"/>
    <property type="molecule type" value="Genomic_DNA"/>
</dbReference>
<dbReference type="Proteomes" id="UP001162483">
    <property type="component" value="Unassembled WGS sequence"/>
</dbReference>
<sequence>MLSLMCISREFFFSWKSACDRHRAHHRCLDRGSGVLQPHGT</sequence>
<evidence type="ECO:0000313" key="1">
    <source>
        <dbReference type="EMBL" id="CAI9586793.1"/>
    </source>
</evidence>
<accession>A0ABN9EQA0</accession>